<evidence type="ECO:0000313" key="3">
    <source>
        <dbReference type="EMBL" id="MFC4313780.1"/>
    </source>
</evidence>
<sequence>MSAAPSIDEQAVNWLIRRDAGPLDVSEQENFDRWLLDPKHARAYRRAQSMWSDVSELPEKLPVEAQTLTATSLRLPKVESTRWLWARRATTALAAALAIAVVVPQLALQWRADEQTRVGEIRSVKLPDGSTITLNTDSAVTYEFTDNARTLHLLTGEAAFEVAADARRPFIVEANGGRTRALGTVFTVKIDADDVQVIGIEHSVEVTYSNSTSSLSRTLHPGERIRYGSRLGMASIQEAEPTADSWRRGRLIVENQRLDAVVDELNRYHRGHIQLLGADLGALQVNGVFPLQDMDASLAALEQSLGLEATSIAGYFVFLSAPGR</sequence>
<name>A0ABV8T370_9GAMM</name>
<dbReference type="PANTHER" id="PTHR30273">
    <property type="entry name" value="PERIPLASMIC SIGNAL SENSOR AND SIGMA FACTOR ACTIVATOR FECR-RELATED"/>
    <property type="match status" value="1"/>
</dbReference>
<dbReference type="Proteomes" id="UP001595904">
    <property type="component" value="Unassembled WGS sequence"/>
</dbReference>
<proteinExistence type="predicted"/>
<dbReference type="Pfam" id="PF04773">
    <property type="entry name" value="FecR"/>
    <property type="match status" value="1"/>
</dbReference>
<organism evidence="3 4">
    <name type="scientific">Steroidobacter flavus</name>
    <dbReference type="NCBI Taxonomy" id="1842136"/>
    <lineage>
        <taxon>Bacteria</taxon>
        <taxon>Pseudomonadati</taxon>
        <taxon>Pseudomonadota</taxon>
        <taxon>Gammaproteobacteria</taxon>
        <taxon>Steroidobacterales</taxon>
        <taxon>Steroidobacteraceae</taxon>
        <taxon>Steroidobacter</taxon>
    </lineage>
</organism>
<dbReference type="RefSeq" id="WP_380604403.1">
    <property type="nucleotide sequence ID" value="NZ_JBHSDU010000015.1"/>
</dbReference>
<dbReference type="Gene3D" id="2.60.120.1440">
    <property type="match status" value="1"/>
</dbReference>
<feature type="domain" description="FecR protein" evidence="1">
    <location>
        <begin position="115"/>
        <end position="201"/>
    </location>
</feature>
<keyword evidence="4" id="KW-1185">Reference proteome</keyword>
<gene>
    <name evidence="3" type="ORF">ACFPN2_32200</name>
</gene>
<reference evidence="4" key="1">
    <citation type="journal article" date="2019" name="Int. J. Syst. Evol. Microbiol.">
        <title>The Global Catalogue of Microorganisms (GCM) 10K type strain sequencing project: providing services to taxonomists for standard genome sequencing and annotation.</title>
        <authorList>
            <consortium name="The Broad Institute Genomics Platform"/>
            <consortium name="The Broad Institute Genome Sequencing Center for Infectious Disease"/>
            <person name="Wu L."/>
            <person name="Ma J."/>
        </authorList>
    </citation>
    <scope>NUCLEOTIDE SEQUENCE [LARGE SCALE GENOMIC DNA]</scope>
    <source>
        <strain evidence="4">CGMCC 1.10759</strain>
    </source>
</reference>
<accession>A0ABV8T370</accession>
<comment type="caution">
    <text evidence="3">The sequence shown here is derived from an EMBL/GenBank/DDBJ whole genome shotgun (WGS) entry which is preliminary data.</text>
</comment>
<evidence type="ECO:0000259" key="1">
    <source>
        <dbReference type="Pfam" id="PF04773"/>
    </source>
</evidence>
<dbReference type="InterPro" id="IPR006860">
    <property type="entry name" value="FecR"/>
</dbReference>
<dbReference type="PANTHER" id="PTHR30273:SF2">
    <property type="entry name" value="PROTEIN FECR"/>
    <property type="match status" value="1"/>
</dbReference>
<evidence type="ECO:0000313" key="4">
    <source>
        <dbReference type="Proteomes" id="UP001595904"/>
    </source>
</evidence>
<dbReference type="EMBL" id="JBHSDU010000015">
    <property type="protein sequence ID" value="MFC4313780.1"/>
    <property type="molecule type" value="Genomic_DNA"/>
</dbReference>
<protein>
    <submittedName>
        <fullName evidence="3">FecR family protein</fullName>
    </submittedName>
</protein>
<dbReference type="PIRSF" id="PIRSF018266">
    <property type="entry name" value="FecR"/>
    <property type="match status" value="1"/>
</dbReference>
<feature type="domain" description="FecR N-terminal" evidence="2">
    <location>
        <begin position="9"/>
        <end position="49"/>
    </location>
</feature>
<dbReference type="Gene3D" id="3.55.50.30">
    <property type="match status" value="1"/>
</dbReference>
<dbReference type="InterPro" id="IPR032623">
    <property type="entry name" value="FecR_N"/>
</dbReference>
<dbReference type="InterPro" id="IPR012373">
    <property type="entry name" value="Ferrdict_sens_TM"/>
</dbReference>
<dbReference type="Pfam" id="PF16220">
    <property type="entry name" value="DUF4880"/>
    <property type="match status" value="1"/>
</dbReference>
<evidence type="ECO:0000259" key="2">
    <source>
        <dbReference type="Pfam" id="PF16220"/>
    </source>
</evidence>